<dbReference type="InterPro" id="IPR032718">
    <property type="entry name" value="PGBD4_Znf_C"/>
</dbReference>
<gene>
    <name evidence="3" type="primary">LOC108567057</name>
</gene>
<accession>A0ABM1N7F1</accession>
<dbReference type="Pfam" id="PF13842">
    <property type="entry name" value="zf-Tnp_2"/>
    <property type="match status" value="1"/>
</dbReference>
<dbReference type="Proteomes" id="UP000695000">
    <property type="component" value="Unplaced"/>
</dbReference>
<reference evidence="3" key="1">
    <citation type="submission" date="2025-08" db="UniProtKB">
        <authorList>
            <consortium name="RefSeq"/>
        </authorList>
    </citation>
    <scope>IDENTIFICATION</scope>
    <source>
        <tissue evidence="3">Whole Larva</tissue>
    </source>
</reference>
<dbReference type="RefSeq" id="XP_017782751.1">
    <property type="nucleotide sequence ID" value="XM_017927262.1"/>
</dbReference>
<name>A0ABM1N7F1_NICVS</name>
<proteinExistence type="predicted"/>
<dbReference type="GeneID" id="108567057"/>
<feature type="domain" description="PiggyBac transposable element-derived protein 4 C-terminal zinc-finger" evidence="1">
    <location>
        <begin position="141"/>
        <end position="186"/>
    </location>
</feature>
<evidence type="ECO:0000313" key="3">
    <source>
        <dbReference type="RefSeq" id="XP_017782751.1"/>
    </source>
</evidence>
<keyword evidence="2" id="KW-1185">Reference proteome</keyword>
<evidence type="ECO:0000259" key="1">
    <source>
        <dbReference type="Pfam" id="PF13842"/>
    </source>
</evidence>
<protein>
    <submittedName>
        <fullName evidence="3">Uncharacterized protein LOC108567057 isoform X1</fullName>
    </submittedName>
</protein>
<organism evidence="2 3">
    <name type="scientific">Nicrophorus vespilloides</name>
    <name type="common">Boreal carrion beetle</name>
    <dbReference type="NCBI Taxonomy" id="110193"/>
    <lineage>
        <taxon>Eukaryota</taxon>
        <taxon>Metazoa</taxon>
        <taxon>Ecdysozoa</taxon>
        <taxon>Arthropoda</taxon>
        <taxon>Hexapoda</taxon>
        <taxon>Insecta</taxon>
        <taxon>Pterygota</taxon>
        <taxon>Neoptera</taxon>
        <taxon>Endopterygota</taxon>
        <taxon>Coleoptera</taxon>
        <taxon>Polyphaga</taxon>
        <taxon>Staphyliniformia</taxon>
        <taxon>Silphidae</taxon>
        <taxon>Nicrophorinae</taxon>
        <taxon>Nicrophorus</taxon>
    </lineage>
</organism>
<sequence>MIPKCNGCKGKEKHTRNKRKECIMEPEVIVKIEENRLANVQLEDGGSNMMEPEVLVKVEENCKTIGQVRVKSKKLFRGLDGKFLDDINHKRMRIKKNKVFTNEVKTEQRKQRSPNAKNFKDNVIRLTERHFPAPVPQTVAQGSRTQRKCLVCSHTVKRTQRRKDTKYMCVPCNVALCIYPCFEEFHTKINF</sequence>
<evidence type="ECO:0000313" key="2">
    <source>
        <dbReference type="Proteomes" id="UP000695000"/>
    </source>
</evidence>